<dbReference type="InterPro" id="IPR001434">
    <property type="entry name" value="OmcB-like_DUF11"/>
</dbReference>
<dbReference type="EMBL" id="CP063849">
    <property type="protein sequence ID" value="QOY90251.1"/>
    <property type="molecule type" value="Genomic_DNA"/>
</dbReference>
<dbReference type="Pfam" id="PF01345">
    <property type="entry name" value="DUF11"/>
    <property type="match status" value="1"/>
</dbReference>
<keyword evidence="1" id="KW-0472">Membrane</keyword>
<feature type="transmembrane region" description="Helical" evidence="1">
    <location>
        <begin position="21"/>
        <end position="45"/>
    </location>
</feature>
<name>A0A7S7NV19_PALFE</name>
<evidence type="ECO:0000313" key="4">
    <source>
        <dbReference type="EMBL" id="QOY90251.1"/>
    </source>
</evidence>
<dbReference type="InterPro" id="IPR024361">
    <property type="entry name" value="BACON"/>
</dbReference>
<feature type="domain" description="BACON" evidence="3">
    <location>
        <begin position="809"/>
        <end position="856"/>
    </location>
</feature>
<keyword evidence="1" id="KW-0812">Transmembrane</keyword>
<feature type="domain" description="DUF11" evidence="2">
    <location>
        <begin position="1212"/>
        <end position="1322"/>
    </location>
</feature>
<evidence type="ECO:0000313" key="5">
    <source>
        <dbReference type="Proteomes" id="UP000593892"/>
    </source>
</evidence>
<proteinExistence type="predicted"/>
<feature type="domain" description="BACON" evidence="3">
    <location>
        <begin position="599"/>
        <end position="639"/>
    </location>
</feature>
<feature type="domain" description="BACON" evidence="3">
    <location>
        <begin position="174"/>
        <end position="231"/>
    </location>
</feature>
<dbReference type="Proteomes" id="UP000593892">
    <property type="component" value="Chromosome"/>
</dbReference>
<organism evidence="4 5">
    <name type="scientific">Paludibaculum fermentans</name>
    <dbReference type="NCBI Taxonomy" id="1473598"/>
    <lineage>
        <taxon>Bacteria</taxon>
        <taxon>Pseudomonadati</taxon>
        <taxon>Acidobacteriota</taxon>
        <taxon>Terriglobia</taxon>
        <taxon>Bryobacterales</taxon>
        <taxon>Bryobacteraceae</taxon>
        <taxon>Paludibaculum</taxon>
    </lineage>
</organism>
<feature type="domain" description="BACON" evidence="3">
    <location>
        <begin position="1017"/>
        <end position="1098"/>
    </location>
</feature>
<dbReference type="RefSeq" id="WP_194451916.1">
    <property type="nucleotide sequence ID" value="NZ_CP063849.1"/>
</dbReference>
<sequence length="1624" mass="163287">MRPTATRVEEPSRERVSSASRIINACLRAIVLLIFAMALPGGLLAQQFAHIDPLHFTKAFGADDPLPQVLAVASTTATNFGFSVAASTSSGGNWLTASPSGNCCVTPRGVRVIVTTSPAMAVGTYSGQVVFTSGALSLTVPVTLVVAPVSGTFFDNTPGQVSFSMLPGGHPPSQVVQIRNGGVGSLNWTLSTTTSNAGNWLTVSATSGTAPSLVTVGINTANLPNGGSTAGTYSGQLLFQTAGGASVISVPIALTISPNAMAQVNALSFTKPYAGNDPLPQTVTISSLGAAFNFSTSATSGSNGGTWLSVSPAGNCCTSPRALTISVQPLVSLAAGTYFGQVLADNGSQMMVIPVTLTIAPTNAPFLDNMAGQLSFSLPTSAANPPPNQLVQIRNGGPSTLNWTVTPVTHDGGNWLTVSNLSGTAPSEISIGIVPANLPNGTLTGGVYTANLLFLTTGSSVTVPITVAVGQGFEQVNGLSFTMLQAGPNPLPQNVTIASLGAATGFSVAYSTATGGSWLSVTPSGNCCVTPRALVATVNAPPTMPAGTYTAQIVAYSGATSVTVPVTLTVAAAATTFFDNVPGQLSFTMTPAGSAPSPQVFQVRNRGTGTLNWSVTASTFDGGSWLTVANTSGTAPSLVTVGIVPGNLPNGGLVAGVFTGQLRFDMGGGSTVTVPVSVQVGANVFGQLSGVHFTMQQGGANPLPQIVTATHTASPIGFSVASATGSGGAWLTVTPTGNCCATPRPIKLTVAAPVGMPAGTYTAQVSFYSGQTSQTVPVTLTVSPANQPFFDNVPGLLSYSLATHAGNPAAQTVQLRNRGTGTLNWTALTSTFDGNNWLTVSAASGTAPSKVSIGIVTQNLPNQGLVAGVFTGQVLFLSGASSVTVPISVVVGGNGFAQVNGLHFTMPQGGANPLPQIVTTTSIGAALGFSVAGATGNGGNWMTVSPTGNCCATPRVLTVSIAAPVGLAAGTYTGEVILDSGTTAMVVPVTLTVSPGNQPFFDNVQGQMYFSAATAGSPASQQLTIRRMGTGPLNWTVTPMTFDNGAWLQVSAGSGTAPSTVTVSIVPGNLPNLGLVAGQFNGQLLFESGTSSVTVPVAVQLGTNIFTQMSGLNFTMPFGGANPLSQTATVNSNGTALGFSALGSSGNGGSWLSITPSGNCCATPRLITFNVAGAPGGIAVPAGVHTGQAVFNGGTSAVTVPVTLTVQSPTWSVAKTHSGVFAQGQQNATYSVTVTNPGGGAATSGTVSVTEAVPAGMTLVSMAGNGWTCPAGGNTCTRSNSLASGASYPAITVTVNVSGAAPALVTNQVSVTGGGLQDGQASDATLIITGPTPVTVTPGSGSGNTQTFTGLFAVADDYHNLAWVQMLFAVSPDGGGQSFCFVHYDVAGNGLWLYGDGGFFVGPVTPGTLSNGLQNSLCALNTSASTVVGAGPTLTVNANLVFKQASVRNIYMRTLDRSGIDSGWVQRGTWTSLAATLGTMTVGPNSGTGSSQTFTLTYPDPPGFAGSAFGWVQFLIAAATDGGGQPFCFLHYDRGGNGLWMYSSDVGFFLGPVTPGVASNALNSSACSINTGGTTVQNTNGNLVVTTPVTMKAPMSGAKMMFQRTLDVLNRDTGMVQTGTWTIP</sequence>
<gene>
    <name evidence="4" type="ORF">IRI77_09940</name>
</gene>
<keyword evidence="1" id="KW-1133">Transmembrane helix</keyword>
<dbReference type="Pfam" id="PF19190">
    <property type="entry name" value="BACON_2"/>
    <property type="match status" value="4"/>
</dbReference>
<protein>
    <submittedName>
        <fullName evidence="4">DUF11 domain-containing protein</fullName>
    </submittedName>
</protein>
<evidence type="ECO:0000259" key="3">
    <source>
        <dbReference type="Pfam" id="PF19190"/>
    </source>
</evidence>
<dbReference type="KEGG" id="pfer:IRI77_09940"/>
<reference evidence="4 5" key="1">
    <citation type="submission" date="2020-10" db="EMBL/GenBank/DDBJ databases">
        <title>Complete genome sequence of Paludibaculum fermentans P105T, a facultatively anaerobic acidobacterium capable of dissimilatory Fe(III) reduction.</title>
        <authorList>
            <person name="Dedysh S.N."/>
            <person name="Beletsky A.V."/>
            <person name="Kulichevskaya I.S."/>
            <person name="Mardanov A.V."/>
            <person name="Ravin N.V."/>
        </authorList>
    </citation>
    <scope>NUCLEOTIDE SEQUENCE [LARGE SCALE GENOMIC DNA]</scope>
    <source>
        <strain evidence="4 5">P105</strain>
    </source>
</reference>
<keyword evidence="5" id="KW-1185">Reference proteome</keyword>
<accession>A0A7S7NV19</accession>
<evidence type="ECO:0000259" key="2">
    <source>
        <dbReference type="Pfam" id="PF01345"/>
    </source>
</evidence>
<evidence type="ECO:0000256" key="1">
    <source>
        <dbReference type="SAM" id="Phobius"/>
    </source>
</evidence>